<dbReference type="SUPFAM" id="SSF90229">
    <property type="entry name" value="CCCH zinc finger"/>
    <property type="match status" value="1"/>
</dbReference>
<dbReference type="PANTHER" id="PTHR12675:SF12">
    <property type="entry name" value="PROTEIN MUSCLEBLIND"/>
    <property type="match status" value="1"/>
</dbReference>
<comment type="similarity">
    <text evidence="5">Belongs to the muscleblind family.</text>
</comment>
<reference evidence="8 9" key="1">
    <citation type="submission" date="2022-05" db="EMBL/GenBank/DDBJ databases">
        <title>Chromosome-level reference genomes for two strains of Caenorhabditis briggsae: an improved platform for comparative genomics.</title>
        <authorList>
            <person name="Stevens L."/>
            <person name="Andersen E.C."/>
        </authorList>
    </citation>
    <scope>NUCLEOTIDE SEQUENCE [LARGE SCALE GENOMIC DNA]</scope>
    <source>
        <strain evidence="8">QX1410_ONT</strain>
        <tissue evidence="8">Whole-organism</tissue>
    </source>
</reference>
<feature type="zinc finger region" description="C3H1-type" evidence="6">
    <location>
        <begin position="66"/>
        <end position="92"/>
    </location>
</feature>
<dbReference type="AlphaFoldDB" id="A0AAE9DQX3"/>
<gene>
    <name evidence="8" type="ORF">L3Y34_019786</name>
</gene>
<keyword evidence="3 6" id="KW-0863">Zinc-finger</keyword>
<dbReference type="Pfam" id="PF22628">
    <property type="entry name" value="zf-CCCH_10"/>
    <property type="match status" value="1"/>
</dbReference>
<evidence type="ECO:0000256" key="5">
    <source>
        <dbReference type="ARBA" id="ARBA00038226"/>
    </source>
</evidence>
<dbReference type="SMART" id="SM00356">
    <property type="entry name" value="ZnF_C3H1"/>
    <property type="match status" value="2"/>
</dbReference>
<evidence type="ECO:0000256" key="2">
    <source>
        <dbReference type="ARBA" id="ARBA00022737"/>
    </source>
</evidence>
<protein>
    <recommendedName>
        <fullName evidence="7">C3H1-type domain-containing protein</fullName>
    </recommendedName>
</protein>
<evidence type="ECO:0000313" key="8">
    <source>
        <dbReference type="EMBL" id="ULU08805.1"/>
    </source>
</evidence>
<feature type="domain" description="C3H1-type" evidence="7">
    <location>
        <begin position="32"/>
        <end position="59"/>
    </location>
</feature>
<dbReference type="Pfam" id="PF00642">
    <property type="entry name" value="zf-CCCH"/>
    <property type="match status" value="1"/>
</dbReference>
<evidence type="ECO:0000313" key="9">
    <source>
        <dbReference type="Proteomes" id="UP000827892"/>
    </source>
</evidence>
<accession>A0AAE9DQX3</accession>
<sequence length="272" mass="30550">MFNNVDSGILIPPTTPMPVNSNSKLVSKDKRWLEIEVCREQLRRTCERGDNCKFAHPPKHMDLIPGQKVTVCYDSMRDRCTRVKCNYLHPPRQLKEQIMMAGKVNMQMRNAVMLGLIPSPLAMTQMQCINTSQYPNGVLFPQFNNNLLYPYTGTPLVAQPLPPTTLLNSGLLSPLGLALQMLPPPLLPTATVIPSATVSPTIEPSLQLAQPRKRSLGDWTDHLPPKRFQATTLPYLNASASFQIQQYNQSVENNYPNYTAATNYVHRPPPPF</sequence>
<keyword evidence="2" id="KW-0677">Repeat</keyword>
<evidence type="ECO:0000259" key="7">
    <source>
        <dbReference type="PROSITE" id="PS50103"/>
    </source>
</evidence>
<dbReference type="EMBL" id="CP090892">
    <property type="protein sequence ID" value="ULU08805.1"/>
    <property type="molecule type" value="Genomic_DNA"/>
</dbReference>
<evidence type="ECO:0000256" key="4">
    <source>
        <dbReference type="ARBA" id="ARBA00022833"/>
    </source>
</evidence>
<keyword evidence="1 6" id="KW-0479">Metal-binding</keyword>
<feature type="zinc finger region" description="C3H1-type" evidence="6">
    <location>
        <begin position="32"/>
        <end position="59"/>
    </location>
</feature>
<name>A0AAE9DQX3_CAEBR</name>
<dbReference type="InterPro" id="IPR054429">
    <property type="entry name" value="Znf-CCCH_Muscleblind-like"/>
</dbReference>
<dbReference type="PANTHER" id="PTHR12675">
    <property type="entry name" value="MUSCLEBLIND-LIKE PROTEIN"/>
    <property type="match status" value="1"/>
</dbReference>
<feature type="domain" description="C3H1-type" evidence="7">
    <location>
        <begin position="66"/>
        <end position="92"/>
    </location>
</feature>
<evidence type="ECO:0000256" key="6">
    <source>
        <dbReference type="PROSITE-ProRule" id="PRU00723"/>
    </source>
</evidence>
<keyword evidence="4 6" id="KW-0862">Zinc</keyword>
<dbReference type="Proteomes" id="UP000827892">
    <property type="component" value="Chromosome II"/>
</dbReference>
<organism evidence="8 9">
    <name type="scientific">Caenorhabditis briggsae</name>
    <dbReference type="NCBI Taxonomy" id="6238"/>
    <lineage>
        <taxon>Eukaryota</taxon>
        <taxon>Metazoa</taxon>
        <taxon>Ecdysozoa</taxon>
        <taxon>Nematoda</taxon>
        <taxon>Chromadorea</taxon>
        <taxon>Rhabditida</taxon>
        <taxon>Rhabditina</taxon>
        <taxon>Rhabditomorpha</taxon>
        <taxon>Rhabditoidea</taxon>
        <taxon>Rhabditidae</taxon>
        <taxon>Peloderinae</taxon>
        <taxon>Caenorhabditis</taxon>
    </lineage>
</organism>
<proteinExistence type="inferred from homology"/>
<dbReference type="InterPro" id="IPR036855">
    <property type="entry name" value="Znf_CCCH_sf"/>
</dbReference>
<dbReference type="InterPro" id="IPR000571">
    <property type="entry name" value="Znf_CCCH"/>
</dbReference>
<dbReference type="PROSITE" id="PS50103">
    <property type="entry name" value="ZF_C3H1"/>
    <property type="match status" value="2"/>
</dbReference>
<evidence type="ECO:0000256" key="3">
    <source>
        <dbReference type="ARBA" id="ARBA00022771"/>
    </source>
</evidence>
<evidence type="ECO:0000256" key="1">
    <source>
        <dbReference type="ARBA" id="ARBA00022723"/>
    </source>
</evidence>
<dbReference type="Gene3D" id="3.30.1370.210">
    <property type="match status" value="1"/>
</dbReference>
<dbReference type="GO" id="GO:0008270">
    <property type="term" value="F:zinc ion binding"/>
    <property type="evidence" value="ECO:0007669"/>
    <property type="project" value="UniProtKB-KW"/>
</dbReference>